<keyword evidence="8" id="KW-0648">Protein biosynthesis</keyword>
<keyword evidence="3" id="KW-0436">Ligase</keyword>
<evidence type="ECO:0000256" key="7">
    <source>
        <dbReference type="ARBA" id="ARBA00022840"/>
    </source>
</evidence>
<dbReference type="HAMAP" id="MF_00041">
    <property type="entry name" value="Cys_tRNA_synth"/>
    <property type="match status" value="1"/>
</dbReference>
<dbReference type="Proteomes" id="UP001497444">
    <property type="component" value="Chromosome 14"/>
</dbReference>
<keyword evidence="9" id="KW-0030">Aminoacyl-tRNA synthetase</keyword>
<comment type="cofactor">
    <cofactor evidence="1">
        <name>Zn(2+)</name>
        <dbReference type="ChEBI" id="CHEBI:29105"/>
    </cofactor>
</comment>
<feature type="domain" description="tRNA synthetases class I catalytic" evidence="11">
    <location>
        <begin position="38"/>
        <end position="348"/>
    </location>
</feature>
<dbReference type="NCBIfam" id="TIGR00435">
    <property type="entry name" value="cysS"/>
    <property type="match status" value="1"/>
</dbReference>
<keyword evidence="13" id="KW-1185">Reference proteome</keyword>
<evidence type="ECO:0000256" key="5">
    <source>
        <dbReference type="ARBA" id="ARBA00022741"/>
    </source>
</evidence>
<sequence>SEGRNWTPPAPTSKPAKGLHVYNSLSREKVPFVTRDGSNQVTWYICGPTVYDSSHLGHARNYVTFDIIRRIMEYFGYNIRYVMNVTDVDDKIINRACCNYLLERFRATATNPGQRLFGCRYEREFMEDMKSLGVQVPDVLTRVTEYIHEIIEYVQVILKHKLAYVANNSVYFDTKAFRDAGHTYGKLNPWAVGSSELASESESNFETTEKRSSCDFALWKKSKEGEPAWNSPWGMGRPGWHIECSAMASDILGDCMDIHSGGHDLQFPHHDNELAQAEAYFNSSQWVKFFFHSGHLSIDGLKMSKSLKNFITIKEALQKYTSRQLRMLFVIHAWDKPINFSEAAMNEALGKEKQFKDFFSNVQAEMRQVALEDDQRWSDDEKQLQRRIQEVQSKVRVRLEDNFDTGGAVSELLLLVKDVHSYFDKCNSMSVKPRVFIIQKAPVYITRILSIFVILEHCRLI</sequence>
<accession>A0ABP0W8Y0</accession>
<protein>
    <recommendedName>
        <fullName evidence="2">cysteine--tRNA ligase</fullName>
        <ecNumber evidence="2">6.1.1.16</ecNumber>
    </recommendedName>
    <alternativeName>
        <fullName evidence="10">Cysteinyl-tRNA synthetase</fullName>
    </alternativeName>
</protein>
<dbReference type="SUPFAM" id="SSF52374">
    <property type="entry name" value="Nucleotidylyl transferase"/>
    <property type="match status" value="1"/>
</dbReference>
<feature type="non-terminal residue" evidence="12">
    <location>
        <position position="1"/>
    </location>
</feature>
<reference evidence="12" key="1">
    <citation type="submission" date="2024-02" db="EMBL/GenBank/DDBJ databases">
        <authorList>
            <consortium name="ELIXIR-Norway"/>
            <consortium name="Elixir Norway"/>
        </authorList>
    </citation>
    <scope>NUCLEOTIDE SEQUENCE</scope>
</reference>
<keyword evidence="4" id="KW-0479">Metal-binding</keyword>
<evidence type="ECO:0000259" key="11">
    <source>
        <dbReference type="Pfam" id="PF01406"/>
    </source>
</evidence>
<dbReference type="EMBL" id="OZ020109">
    <property type="protein sequence ID" value="CAK9262391.1"/>
    <property type="molecule type" value="Genomic_DNA"/>
</dbReference>
<dbReference type="EC" id="6.1.1.16" evidence="2"/>
<dbReference type="PANTHER" id="PTHR10890:SF3">
    <property type="entry name" value="CYSTEINE--TRNA LIGASE, CYTOPLASMIC"/>
    <property type="match status" value="1"/>
</dbReference>
<dbReference type="CDD" id="cd00672">
    <property type="entry name" value="CysRS_core"/>
    <property type="match status" value="1"/>
</dbReference>
<dbReference type="PRINTS" id="PR00983">
    <property type="entry name" value="TRNASYNTHCYS"/>
</dbReference>
<dbReference type="PANTHER" id="PTHR10890">
    <property type="entry name" value="CYSTEINYL-TRNA SYNTHETASE"/>
    <property type="match status" value="1"/>
</dbReference>
<evidence type="ECO:0000256" key="3">
    <source>
        <dbReference type="ARBA" id="ARBA00022598"/>
    </source>
</evidence>
<evidence type="ECO:0000256" key="9">
    <source>
        <dbReference type="ARBA" id="ARBA00023146"/>
    </source>
</evidence>
<evidence type="ECO:0000256" key="4">
    <source>
        <dbReference type="ARBA" id="ARBA00022723"/>
    </source>
</evidence>
<proteinExistence type="inferred from homology"/>
<evidence type="ECO:0000256" key="1">
    <source>
        <dbReference type="ARBA" id="ARBA00001947"/>
    </source>
</evidence>
<evidence type="ECO:0000256" key="2">
    <source>
        <dbReference type="ARBA" id="ARBA00012832"/>
    </source>
</evidence>
<keyword evidence="5" id="KW-0547">Nucleotide-binding</keyword>
<keyword evidence="7" id="KW-0067">ATP-binding</keyword>
<evidence type="ECO:0000256" key="10">
    <source>
        <dbReference type="ARBA" id="ARBA00031499"/>
    </source>
</evidence>
<evidence type="ECO:0000256" key="6">
    <source>
        <dbReference type="ARBA" id="ARBA00022833"/>
    </source>
</evidence>
<gene>
    <name evidence="12" type="ORF">CSSPJE1EN1_LOCUS7869</name>
</gene>
<dbReference type="InterPro" id="IPR014729">
    <property type="entry name" value="Rossmann-like_a/b/a_fold"/>
</dbReference>
<dbReference type="Gene3D" id="3.40.50.620">
    <property type="entry name" value="HUPs"/>
    <property type="match status" value="1"/>
</dbReference>
<organism evidence="12 13">
    <name type="scientific">Sphagnum jensenii</name>
    <dbReference type="NCBI Taxonomy" id="128206"/>
    <lineage>
        <taxon>Eukaryota</taxon>
        <taxon>Viridiplantae</taxon>
        <taxon>Streptophyta</taxon>
        <taxon>Embryophyta</taxon>
        <taxon>Bryophyta</taxon>
        <taxon>Sphagnophytina</taxon>
        <taxon>Sphagnopsida</taxon>
        <taxon>Sphagnales</taxon>
        <taxon>Sphagnaceae</taxon>
        <taxon>Sphagnum</taxon>
    </lineage>
</organism>
<evidence type="ECO:0000313" key="13">
    <source>
        <dbReference type="Proteomes" id="UP001497444"/>
    </source>
</evidence>
<dbReference type="InterPro" id="IPR015803">
    <property type="entry name" value="Cys-tRNA-ligase"/>
</dbReference>
<dbReference type="Pfam" id="PF01406">
    <property type="entry name" value="tRNA-synt_1e"/>
    <property type="match status" value="1"/>
</dbReference>
<dbReference type="InterPro" id="IPR024909">
    <property type="entry name" value="Cys-tRNA/MSH_ligase"/>
</dbReference>
<dbReference type="InterPro" id="IPR032678">
    <property type="entry name" value="tRNA-synt_1_cat_dom"/>
</dbReference>
<keyword evidence="6" id="KW-0862">Zinc</keyword>
<name>A0ABP0W8Y0_9BRYO</name>
<evidence type="ECO:0000313" key="12">
    <source>
        <dbReference type="EMBL" id="CAK9262391.1"/>
    </source>
</evidence>
<evidence type="ECO:0000256" key="8">
    <source>
        <dbReference type="ARBA" id="ARBA00022917"/>
    </source>
</evidence>